<evidence type="ECO:0000256" key="4">
    <source>
        <dbReference type="ARBA" id="ARBA00022519"/>
    </source>
</evidence>
<dbReference type="PANTHER" id="PTHR35011">
    <property type="entry name" value="2,3-DIKETO-L-GULONATE TRAP TRANSPORTER SMALL PERMEASE PROTEIN YIAM"/>
    <property type="match status" value="1"/>
</dbReference>
<keyword evidence="7 9" id="KW-0472">Membrane</keyword>
<evidence type="ECO:0000313" key="11">
    <source>
        <dbReference type="EMBL" id="QQO09644.1"/>
    </source>
</evidence>
<comment type="subcellular location">
    <subcellularLocation>
        <location evidence="1">Cell inner membrane</location>
        <topology evidence="1">Multi-pass membrane protein</topology>
    </subcellularLocation>
</comment>
<dbReference type="AlphaFoldDB" id="A0A7T7XNK0"/>
<keyword evidence="2" id="KW-0813">Transport</keyword>
<dbReference type="GO" id="GO:0022857">
    <property type="term" value="F:transmembrane transporter activity"/>
    <property type="evidence" value="ECO:0007669"/>
    <property type="project" value="TreeGrafter"/>
</dbReference>
<gene>
    <name evidence="11" type="ORF">JFL75_01620</name>
</gene>
<feature type="transmembrane region" description="Helical" evidence="9">
    <location>
        <begin position="47"/>
        <end position="64"/>
    </location>
</feature>
<proteinExistence type="inferred from homology"/>
<dbReference type="Pfam" id="PF04290">
    <property type="entry name" value="DctQ"/>
    <property type="match status" value="1"/>
</dbReference>
<keyword evidence="3" id="KW-1003">Cell membrane</keyword>
<evidence type="ECO:0000256" key="9">
    <source>
        <dbReference type="SAM" id="Phobius"/>
    </source>
</evidence>
<reference evidence="11" key="1">
    <citation type="submission" date="2021-01" db="EMBL/GenBank/DDBJ databases">
        <title>Description of Breznakiella homolactica.</title>
        <authorList>
            <person name="Song Y."/>
            <person name="Brune A."/>
        </authorList>
    </citation>
    <scope>NUCLEOTIDE SEQUENCE</scope>
    <source>
        <strain evidence="11">RmG30</strain>
    </source>
</reference>
<sequence>MKKFLSGLDTVINIVIVIQMIIVVATVLLQILFRSVIVKPLSWSEELSRYAFIWIVYLGGYLAVRHKSQLGITLLTDRLSGKSKKAVILTGKALMIVYMAIVTFYGTKLSLQVMGQPSAVMRMPMGVVYMAIPLGMFLMFIGTVAESVEIIRERDS</sequence>
<feature type="transmembrane region" description="Helical" evidence="9">
    <location>
        <begin position="85"/>
        <end position="106"/>
    </location>
</feature>
<accession>A0A7T7XNK0</accession>
<feature type="transmembrane region" description="Helical" evidence="9">
    <location>
        <begin position="12"/>
        <end position="35"/>
    </location>
</feature>
<protein>
    <submittedName>
        <fullName evidence="11">TRAP transporter small permease</fullName>
    </submittedName>
</protein>
<evidence type="ECO:0000256" key="8">
    <source>
        <dbReference type="ARBA" id="ARBA00038436"/>
    </source>
</evidence>
<dbReference type="InterPro" id="IPR055348">
    <property type="entry name" value="DctQ"/>
</dbReference>
<comment type="similarity">
    <text evidence="8">Belongs to the TRAP transporter small permease family.</text>
</comment>
<evidence type="ECO:0000256" key="3">
    <source>
        <dbReference type="ARBA" id="ARBA00022475"/>
    </source>
</evidence>
<dbReference type="GO" id="GO:0005886">
    <property type="term" value="C:plasma membrane"/>
    <property type="evidence" value="ECO:0007669"/>
    <property type="project" value="UniProtKB-SubCell"/>
</dbReference>
<feature type="transmembrane region" description="Helical" evidence="9">
    <location>
        <begin position="126"/>
        <end position="145"/>
    </location>
</feature>
<evidence type="ECO:0000259" key="10">
    <source>
        <dbReference type="Pfam" id="PF04290"/>
    </source>
</evidence>
<evidence type="ECO:0000256" key="5">
    <source>
        <dbReference type="ARBA" id="ARBA00022692"/>
    </source>
</evidence>
<keyword evidence="12" id="KW-1185">Reference proteome</keyword>
<dbReference type="InterPro" id="IPR007387">
    <property type="entry name" value="TRAP_DctQ"/>
</dbReference>
<feature type="domain" description="Tripartite ATP-independent periplasmic transporters DctQ component" evidence="10">
    <location>
        <begin position="24"/>
        <end position="152"/>
    </location>
</feature>
<name>A0A7T7XNK0_9SPIR</name>
<keyword evidence="5 9" id="KW-0812">Transmembrane</keyword>
<dbReference type="GO" id="GO:0015740">
    <property type="term" value="P:C4-dicarboxylate transport"/>
    <property type="evidence" value="ECO:0007669"/>
    <property type="project" value="TreeGrafter"/>
</dbReference>
<dbReference type="KEGG" id="bhc:JFL75_01620"/>
<organism evidence="11 12">
    <name type="scientific">Breznakiella homolactica</name>
    <dbReference type="NCBI Taxonomy" id="2798577"/>
    <lineage>
        <taxon>Bacteria</taxon>
        <taxon>Pseudomonadati</taxon>
        <taxon>Spirochaetota</taxon>
        <taxon>Spirochaetia</taxon>
        <taxon>Spirochaetales</taxon>
        <taxon>Breznakiellaceae</taxon>
        <taxon>Breznakiella</taxon>
    </lineage>
</organism>
<dbReference type="Proteomes" id="UP000595917">
    <property type="component" value="Chromosome"/>
</dbReference>
<dbReference type="RefSeq" id="WP_215626947.1">
    <property type="nucleotide sequence ID" value="NZ_CP067089.2"/>
</dbReference>
<evidence type="ECO:0000256" key="6">
    <source>
        <dbReference type="ARBA" id="ARBA00022989"/>
    </source>
</evidence>
<evidence type="ECO:0000256" key="2">
    <source>
        <dbReference type="ARBA" id="ARBA00022448"/>
    </source>
</evidence>
<dbReference type="EMBL" id="CP067089">
    <property type="protein sequence ID" value="QQO09644.1"/>
    <property type="molecule type" value="Genomic_DNA"/>
</dbReference>
<evidence type="ECO:0000256" key="7">
    <source>
        <dbReference type="ARBA" id="ARBA00023136"/>
    </source>
</evidence>
<keyword evidence="6 9" id="KW-1133">Transmembrane helix</keyword>
<evidence type="ECO:0000313" key="12">
    <source>
        <dbReference type="Proteomes" id="UP000595917"/>
    </source>
</evidence>
<keyword evidence="4" id="KW-0997">Cell inner membrane</keyword>
<dbReference type="PANTHER" id="PTHR35011:SF2">
    <property type="entry name" value="2,3-DIKETO-L-GULONATE TRAP TRANSPORTER SMALL PERMEASE PROTEIN YIAM"/>
    <property type="match status" value="1"/>
</dbReference>
<evidence type="ECO:0000256" key="1">
    <source>
        <dbReference type="ARBA" id="ARBA00004429"/>
    </source>
</evidence>